<dbReference type="AlphaFoldDB" id="A0A938Y2Q3"/>
<reference evidence="3" key="1">
    <citation type="submission" date="2021-01" db="EMBL/GenBank/DDBJ databases">
        <title>Genomic Encyclopedia of Type Strains, Phase IV (KMG-IV): sequencing the most valuable type-strain genomes for metagenomic binning, comparative biology and taxonomic classification.</title>
        <authorList>
            <person name="Goeker M."/>
        </authorList>
    </citation>
    <scope>NUCLEOTIDE SEQUENCE</scope>
    <source>
        <strain evidence="3">DSM 25523</strain>
    </source>
</reference>
<dbReference type="RefSeq" id="WP_204518304.1">
    <property type="nucleotide sequence ID" value="NZ_BAABIN010000002.1"/>
</dbReference>
<evidence type="ECO:0000313" key="4">
    <source>
        <dbReference type="Proteomes" id="UP000717624"/>
    </source>
</evidence>
<evidence type="ECO:0000259" key="2">
    <source>
        <dbReference type="Pfam" id="PF00395"/>
    </source>
</evidence>
<evidence type="ECO:0000313" key="3">
    <source>
        <dbReference type="EMBL" id="MBM7590562.1"/>
    </source>
</evidence>
<evidence type="ECO:0000256" key="1">
    <source>
        <dbReference type="SAM" id="SignalP"/>
    </source>
</evidence>
<feature type="chain" id="PRO_5037833161" description="SLH domain-containing protein" evidence="1">
    <location>
        <begin position="27"/>
        <end position="220"/>
    </location>
</feature>
<protein>
    <recommendedName>
        <fullName evidence="2">SLH domain-containing protein</fullName>
    </recommendedName>
</protein>
<dbReference type="Pfam" id="PF00395">
    <property type="entry name" value="SLH"/>
    <property type="match status" value="1"/>
</dbReference>
<dbReference type="EMBL" id="JAFBEB010000006">
    <property type="protein sequence ID" value="MBM7590562.1"/>
    <property type="molecule type" value="Genomic_DNA"/>
</dbReference>
<sequence>MKHFRLLIALSGIALFSLTNVQTSSAMTLPAFHLSQVVSAGLSQAVMAIDKQSVKPDAPLTAAQGIQLIVEAFALNLDEVRFLKAPLATDYFPRAKNDAWYANTLIIAAHNGFDLPRQLDPNQTWTKEKFLHQLMHVLEQHEHLPMIRIAPESFADMDQLEPLYQGSIERAIALKIVKLDAERKLHPKAEITRSEALEWIGNAVAFSKKRSSLAGSESDQ</sequence>
<organism evidence="3 4">
    <name type="scientific">Brevibacillus fulvus</name>
    <dbReference type="NCBI Taxonomy" id="1125967"/>
    <lineage>
        <taxon>Bacteria</taxon>
        <taxon>Bacillati</taxon>
        <taxon>Bacillota</taxon>
        <taxon>Bacilli</taxon>
        <taxon>Bacillales</taxon>
        <taxon>Paenibacillaceae</taxon>
        <taxon>Brevibacillus</taxon>
    </lineage>
</organism>
<dbReference type="InterPro" id="IPR001119">
    <property type="entry name" value="SLH_dom"/>
</dbReference>
<comment type="caution">
    <text evidence="3">The sequence shown here is derived from an EMBL/GenBank/DDBJ whole genome shotgun (WGS) entry which is preliminary data.</text>
</comment>
<gene>
    <name evidence="3" type="ORF">JOD01_002166</name>
</gene>
<keyword evidence="4" id="KW-1185">Reference proteome</keyword>
<feature type="domain" description="SLH" evidence="2">
    <location>
        <begin position="154"/>
        <end position="196"/>
    </location>
</feature>
<feature type="signal peptide" evidence="1">
    <location>
        <begin position="1"/>
        <end position="26"/>
    </location>
</feature>
<dbReference type="Proteomes" id="UP000717624">
    <property type="component" value="Unassembled WGS sequence"/>
</dbReference>
<accession>A0A938Y2Q3</accession>
<proteinExistence type="predicted"/>
<keyword evidence="1" id="KW-0732">Signal</keyword>
<name>A0A938Y2Q3_9BACL</name>